<evidence type="ECO:0000313" key="4">
    <source>
        <dbReference type="Proteomes" id="UP000676409"/>
    </source>
</evidence>
<proteinExistence type="predicted"/>
<name>A0A975G2L6_9CAUL</name>
<dbReference type="RefSeq" id="WP_211939608.1">
    <property type="nucleotide sequence ID" value="NZ_CP073078.1"/>
</dbReference>
<organism evidence="3 4">
    <name type="scientific">Phenylobacterium montanum</name>
    <dbReference type="NCBI Taxonomy" id="2823693"/>
    <lineage>
        <taxon>Bacteria</taxon>
        <taxon>Pseudomonadati</taxon>
        <taxon>Pseudomonadota</taxon>
        <taxon>Alphaproteobacteria</taxon>
        <taxon>Caulobacterales</taxon>
        <taxon>Caulobacteraceae</taxon>
        <taxon>Phenylobacterium</taxon>
    </lineage>
</organism>
<reference evidence="3" key="1">
    <citation type="submission" date="2021-04" db="EMBL/GenBank/DDBJ databases">
        <title>The complete genome sequence of Caulobacter sp. S6.</title>
        <authorList>
            <person name="Tang Y."/>
            <person name="Ouyang W."/>
            <person name="Liu Q."/>
            <person name="Huang B."/>
            <person name="Guo Z."/>
            <person name="Lei P."/>
        </authorList>
    </citation>
    <scope>NUCLEOTIDE SEQUENCE</scope>
    <source>
        <strain evidence="3">S6</strain>
    </source>
</reference>
<sequence>MAKPRIFLSSTCYDLSDARAALTTFLEGHGFEVLNSQGKTFGVTPKVHSHDACLEMMQNADYVVLIIGGRRGGTYVGSDKSITNEEVKAAQKLDRPIIAFIDKKVDALRPTFRKNPTADFKPTVDDTRIFDFVDWVASGHEDNWLHPFDNVADIVETLRAQFAFFLLCYSQSFRKKTSPTPVKKGQSVAFPSRLDGAPGDTEEERTLSQAGLRQVYDCLKRVLAADVKDSVKQEQLKSVWVVARHGDPNERRLSVNESRFKASAWGISRGRRVFEQLTNCGIRGEYDIDEDSNGVGYQTVEIIFDGKKNAESYPAEALKTWVDDLITRYGDDDGYEMFKRLDMRLYVEAPAPKVKRKGNAVTGK</sequence>
<keyword evidence="4" id="KW-1185">Reference proteome</keyword>
<evidence type="ECO:0000313" key="3">
    <source>
        <dbReference type="EMBL" id="QUD89556.1"/>
    </source>
</evidence>
<dbReference type="Pfam" id="PF13271">
    <property type="entry name" value="DUF4062"/>
    <property type="match status" value="1"/>
</dbReference>
<accession>A0A975G2L6</accession>
<dbReference type="InterPro" id="IPR025139">
    <property type="entry name" value="DUF4062"/>
</dbReference>
<feature type="region of interest" description="Disordered" evidence="1">
    <location>
        <begin position="176"/>
        <end position="202"/>
    </location>
</feature>
<gene>
    <name evidence="3" type="ORF">KCG34_06655</name>
</gene>
<evidence type="ECO:0000259" key="2">
    <source>
        <dbReference type="Pfam" id="PF13271"/>
    </source>
</evidence>
<evidence type="ECO:0000256" key="1">
    <source>
        <dbReference type="SAM" id="MobiDB-lite"/>
    </source>
</evidence>
<dbReference type="Proteomes" id="UP000676409">
    <property type="component" value="Chromosome"/>
</dbReference>
<feature type="domain" description="DUF4062" evidence="2">
    <location>
        <begin position="5"/>
        <end position="90"/>
    </location>
</feature>
<dbReference type="AlphaFoldDB" id="A0A975G2L6"/>
<dbReference type="KEGG" id="caul:KCG34_06655"/>
<protein>
    <submittedName>
        <fullName evidence="3">DUF4062 domain-containing protein</fullName>
    </submittedName>
</protein>
<dbReference type="EMBL" id="CP073078">
    <property type="protein sequence ID" value="QUD89556.1"/>
    <property type="molecule type" value="Genomic_DNA"/>
</dbReference>